<dbReference type="GO" id="GO:0072393">
    <property type="term" value="P:microtubule anchoring at microtubule organizing center"/>
    <property type="evidence" value="ECO:0007669"/>
    <property type="project" value="TreeGrafter"/>
</dbReference>
<evidence type="ECO:0000256" key="1">
    <source>
        <dbReference type="ARBA" id="ARBA00010061"/>
    </source>
</evidence>
<name>A0A8S3AK86_9BILA</name>
<dbReference type="PANTHER" id="PTHR31233">
    <property type="entry name" value="BICAUDAL D FAMILY MEMBER"/>
    <property type="match status" value="1"/>
</dbReference>
<comment type="similarity">
    <text evidence="1">Belongs to the BicD family.</text>
</comment>
<accession>A0A8S3AK86</accession>
<dbReference type="PANTHER" id="PTHR31233:SF6">
    <property type="entry name" value="PROTEIN BICAUDAL D"/>
    <property type="match status" value="1"/>
</dbReference>
<dbReference type="GO" id="GO:0005794">
    <property type="term" value="C:Golgi apparatus"/>
    <property type="evidence" value="ECO:0007669"/>
    <property type="project" value="TreeGrafter"/>
</dbReference>
<proteinExistence type="inferred from homology"/>
<reference evidence="7" key="1">
    <citation type="submission" date="2021-02" db="EMBL/GenBank/DDBJ databases">
        <authorList>
            <person name="Nowell W R."/>
        </authorList>
    </citation>
    <scope>NUCLEOTIDE SEQUENCE</scope>
</reference>
<dbReference type="Proteomes" id="UP000681967">
    <property type="component" value="Unassembled WGS sequence"/>
</dbReference>
<dbReference type="Proteomes" id="UP000681720">
    <property type="component" value="Unassembled WGS sequence"/>
</dbReference>
<gene>
    <name evidence="4" type="ORF">BYL167_LOCUS33357</name>
    <name evidence="5" type="ORF">BYL167_LOCUS41904</name>
    <name evidence="8" type="ORF">GIL414_LOCUS47833</name>
    <name evidence="6" type="ORF">SMN809_LOCUS42228</name>
    <name evidence="7" type="ORF">SMN809_LOCUS43631</name>
</gene>
<feature type="coiled-coil region" evidence="3">
    <location>
        <begin position="15"/>
        <end position="70"/>
    </location>
</feature>
<evidence type="ECO:0000313" key="6">
    <source>
        <dbReference type="EMBL" id="CAF4679674.1"/>
    </source>
</evidence>
<dbReference type="EMBL" id="CAJOBI010121332">
    <property type="protein sequence ID" value="CAF4679674.1"/>
    <property type="molecule type" value="Genomic_DNA"/>
</dbReference>
<dbReference type="EMBL" id="CAJOBH010107492">
    <property type="protein sequence ID" value="CAF4644470.1"/>
    <property type="molecule type" value="Genomic_DNA"/>
</dbReference>
<evidence type="ECO:0000313" key="9">
    <source>
        <dbReference type="Proteomes" id="UP000676336"/>
    </source>
</evidence>
<dbReference type="GO" id="GO:0008093">
    <property type="term" value="F:cytoskeletal anchor activity"/>
    <property type="evidence" value="ECO:0007669"/>
    <property type="project" value="InterPro"/>
</dbReference>
<organism evidence="7 9">
    <name type="scientific">Rotaria magnacalcarata</name>
    <dbReference type="NCBI Taxonomy" id="392030"/>
    <lineage>
        <taxon>Eukaryota</taxon>
        <taxon>Metazoa</taxon>
        <taxon>Spiralia</taxon>
        <taxon>Gnathifera</taxon>
        <taxon>Rotifera</taxon>
        <taxon>Eurotatoria</taxon>
        <taxon>Bdelloidea</taxon>
        <taxon>Philodinida</taxon>
        <taxon>Philodinidae</taxon>
        <taxon>Rotaria</taxon>
    </lineage>
</organism>
<comment type="caution">
    <text evidence="7">The sequence shown here is derived from an EMBL/GenBank/DDBJ whole genome shotgun (WGS) entry which is preliminary data.</text>
</comment>
<evidence type="ECO:0000313" key="8">
    <source>
        <dbReference type="EMBL" id="CAF4817062.1"/>
    </source>
</evidence>
<dbReference type="AlphaFoldDB" id="A0A8S3AK86"/>
<dbReference type="GO" id="GO:0070507">
    <property type="term" value="P:regulation of microtubule cytoskeleton organization"/>
    <property type="evidence" value="ECO:0007669"/>
    <property type="project" value="TreeGrafter"/>
</dbReference>
<dbReference type="EMBL" id="CAJOBH010064510">
    <property type="protein sequence ID" value="CAF4441666.1"/>
    <property type="molecule type" value="Genomic_DNA"/>
</dbReference>
<dbReference type="InterPro" id="IPR018477">
    <property type="entry name" value="BICD"/>
</dbReference>
<dbReference type="Gene3D" id="6.10.250.2470">
    <property type="match status" value="1"/>
</dbReference>
<evidence type="ECO:0000313" key="5">
    <source>
        <dbReference type="EMBL" id="CAF4644470.1"/>
    </source>
</evidence>
<dbReference type="GO" id="GO:0034452">
    <property type="term" value="F:dynactin binding"/>
    <property type="evidence" value="ECO:0007669"/>
    <property type="project" value="TreeGrafter"/>
</dbReference>
<feature type="non-terminal residue" evidence="7">
    <location>
        <position position="80"/>
    </location>
</feature>
<dbReference type="Pfam" id="PF09730">
    <property type="entry name" value="BicD"/>
    <property type="match status" value="1"/>
</dbReference>
<dbReference type="GO" id="GO:0070840">
    <property type="term" value="F:dynein complex binding"/>
    <property type="evidence" value="ECO:0007669"/>
    <property type="project" value="InterPro"/>
</dbReference>
<feature type="non-terminal residue" evidence="7">
    <location>
        <position position="1"/>
    </location>
</feature>
<evidence type="ECO:0000256" key="2">
    <source>
        <dbReference type="ARBA" id="ARBA00023054"/>
    </source>
</evidence>
<dbReference type="EMBL" id="CAJOBJ010153687">
    <property type="protein sequence ID" value="CAF4817062.1"/>
    <property type="molecule type" value="Genomic_DNA"/>
</dbReference>
<dbReference type="EMBL" id="CAJOBI010129071">
    <property type="protein sequence ID" value="CAF4715595.1"/>
    <property type="molecule type" value="Genomic_DNA"/>
</dbReference>
<evidence type="ECO:0000313" key="4">
    <source>
        <dbReference type="EMBL" id="CAF4441666.1"/>
    </source>
</evidence>
<evidence type="ECO:0000313" key="7">
    <source>
        <dbReference type="EMBL" id="CAF4715595.1"/>
    </source>
</evidence>
<sequence length="80" mass="9122">AATFASLRAMFAARCDEYVTQLDELQRQVHAAEEEKKTLNSLLRMAIEQKLALTQKLEDLEMDNERAHTTVSVSKRSNNL</sequence>
<dbReference type="GO" id="GO:0005829">
    <property type="term" value="C:cytosol"/>
    <property type="evidence" value="ECO:0007669"/>
    <property type="project" value="TreeGrafter"/>
</dbReference>
<protein>
    <submittedName>
        <fullName evidence="7">Uncharacterized protein</fullName>
    </submittedName>
</protein>
<evidence type="ECO:0000256" key="3">
    <source>
        <dbReference type="SAM" id="Coils"/>
    </source>
</evidence>
<dbReference type="Proteomes" id="UP000676336">
    <property type="component" value="Unassembled WGS sequence"/>
</dbReference>
<keyword evidence="2 3" id="KW-0175">Coiled coil</keyword>